<gene>
    <name evidence="2" type="ORF">AVEN_194500_1</name>
</gene>
<evidence type="ECO:0000259" key="1">
    <source>
        <dbReference type="Pfam" id="PF23055"/>
    </source>
</evidence>
<name>A0A4Y2A7E1_ARAVE</name>
<reference evidence="2 3" key="1">
    <citation type="journal article" date="2019" name="Sci. Rep.">
        <title>Orb-weaving spider Araneus ventricosus genome elucidates the spidroin gene catalogue.</title>
        <authorList>
            <person name="Kono N."/>
            <person name="Nakamura H."/>
            <person name="Ohtoshi R."/>
            <person name="Moran D.A.P."/>
            <person name="Shinohara A."/>
            <person name="Yoshida Y."/>
            <person name="Fujiwara M."/>
            <person name="Mori M."/>
            <person name="Tomita M."/>
            <person name="Arakawa K."/>
        </authorList>
    </citation>
    <scope>NUCLEOTIDE SEQUENCE [LARGE SCALE GENOMIC DNA]</scope>
</reference>
<dbReference type="OrthoDB" id="10048650at2759"/>
<comment type="caution">
    <text evidence="2">The sequence shown here is derived from an EMBL/GenBank/DDBJ whole genome shotgun (WGS) entry which is preliminary data.</text>
</comment>
<dbReference type="InterPro" id="IPR055469">
    <property type="entry name" value="DUF7041"/>
</dbReference>
<evidence type="ECO:0000313" key="3">
    <source>
        <dbReference type="Proteomes" id="UP000499080"/>
    </source>
</evidence>
<accession>A0A4Y2A7E1</accession>
<dbReference type="Pfam" id="PF23055">
    <property type="entry name" value="DUF7041"/>
    <property type="match status" value="1"/>
</dbReference>
<organism evidence="2 3">
    <name type="scientific">Araneus ventricosus</name>
    <name type="common">Orbweaver spider</name>
    <name type="synonym">Epeira ventricosa</name>
    <dbReference type="NCBI Taxonomy" id="182803"/>
    <lineage>
        <taxon>Eukaryota</taxon>
        <taxon>Metazoa</taxon>
        <taxon>Ecdysozoa</taxon>
        <taxon>Arthropoda</taxon>
        <taxon>Chelicerata</taxon>
        <taxon>Arachnida</taxon>
        <taxon>Araneae</taxon>
        <taxon>Araneomorphae</taxon>
        <taxon>Entelegynae</taxon>
        <taxon>Araneoidea</taxon>
        <taxon>Araneidae</taxon>
        <taxon>Araneus</taxon>
    </lineage>
</organism>
<evidence type="ECO:0000313" key="2">
    <source>
        <dbReference type="EMBL" id="GBL75275.1"/>
    </source>
</evidence>
<dbReference type="AlphaFoldDB" id="A0A4Y2A7E1"/>
<protein>
    <recommendedName>
        <fullName evidence="1">DUF7041 domain-containing protein</fullName>
    </recommendedName>
</protein>
<keyword evidence="3" id="KW-1185">Reference proteome</keyword>
<sequence length="87" mass="10062">MVVWRYTTSADEYSNIVYGYNSADEGKMESQFMLTSEITKFHQIVAVLQPEELEVVGDIMLNPPADEPYDAHRKRLCSQYAIRKNND</sequence>
<dbReference type="EMBL" id="BGPR01000007">
    <property type="protein sequence ID" value="GBL75275.1"/>
    <property type="molecule type" value="Genomic_DNA"/>
</dbReference>
<proteinExistence type="predicted"/>
<feature type="domain" description="DUF7041" evidence="1">
    <location>
        <begin position="29"/>
        <end position="84"/>
    </location>
</feature>
<dbReference type="Proteomes" id="UP000499080">
    <property type="component" value="Unassembled WGS sequence"/>
</dbReference>